<dbReference type="InterPro" id="IPR002347">
    <property type="entry name" value="SDR_fam"/>
</dbReference>
<dbReference type="Pfam" id="PF13561">
    <property type="entry name" value="adh_short_C2"/>
    <property type="match status" value="1"/>
</dbReference>
<dbReference type="EMBL" id="UINC01003168">
    <property type="protein sequence ID" value="SVA03940.1"/>
    <property type="molecule type" value="Genomic_DNA"/>
</dbReference>
<gene>
    <name evidence="2" type="ORF">METZ01_LOCUS56794</name>
</gene>
<dbReference type="PRINTS" id="PR00081">
    <property type="entry name" value="GDHRDH"/>
</dbReference>
<evidence type="ECO:0000313" key="2">
    <source>
        <dbReference type="EMBL" id="SVA03940.1"/>
    </source>
</evidence>
<dbReference type="GO" id="GO:0032787">
    <property type="term" value="P:monocarboxylic acid metabolic process"/>
    <property type="evidence" value="ECO:0007669"/>
    <property type="project" value="UniProtKB-ARBA"/>
</dbReference>
<reference evidence="2" key="1">
    <citation type="submission" date="2018-05" db="EMBL/GenBank/DDBJ databases">
        <authorList>
            <person name="Lanie J.A."/>
            <person name="Ng W.-L."/>
            <person name="Kazmierczak K.M."/>
            <person name="Andrzejewski T.M."/>
            <person name="Davidsen T.M."/>
            <person name="Wayne K.J."/>
            <person name="Tettelin H."/>
            <person name="Glass J.I."/>
            <person name="Rusch D."/>
            <person name="Podicherti R."/>
            <person name="Tsui H.-C.T."/>
            <person name="Winkler M.E."/>
        </authorList>
    </citation>
    <scope>NUCLEOTIDE SEQUENCE</scope>
</reference>
<dbReference type="InterPro" id="IPR050259">
    <property type="entry name" value="SDR"/>
</dbReference>
<dbReference type="PANTHER" id="PTHR42879:SF2">
    <property type="entry name" value="3-OXOACYL-[ACYL-CARRIER-PROTEIN] REDUCTASE FABG"/>
    <property type="match status" value="1"/>
</dbReference>
<dbReference type="SUPFAM" id="SSF51735">
    <property type="entry name" value="NAD(P)-binding Rossmann-fold domains"/>
    <property type="match status" value="1"/>
</dbReference>
<evidence type="ECO:0000256" key="1">
    <source>
        <dbReference type="ARBA" id="ARBA00006484"/>
    </source>
</evidence>
<dbReference type="PANTHER" id="PTHR42879">
    <property type="entry name" value="3-OXOACYL-(ACYL-CARRIER-PROTEIN) REDUCTASE"/>
    <property type="match status" value="1"/>
</dbReference>
<dbReference type="PRINTS" id="PR00080">
    <property type="entry name" value="SDRFAMILY"/>
</dbReference>
<dbReference type="FunFam" id="3.40.50.720:FF:000084">
    <property type="entry name" value="Short-chain dehydrogenase reductase"/>
    <property type="match status" value="1"/>
</dbReference>
<dbReference type="Gene3D" id="3.40.50.720">
    <property type="entry name" value="NAD(P)-binding Rossmann-like Domain"/>
    <property type="match status" value="1"/>
</dbReference>
<dbReference type="AlphaFoldDB" id="A0A381SIQ4"/>
<comment type="similarity">
    <text evidence="1">Belongs to the short-chain dehydrogenases/reductases (SDR) family.</text>
</comment>
<proteinExistence type="inferred from homology"/>
<dbReference type="PROSITE" id="PS00061">
    <property type="entry name" value="ADH_SHORT"/>
    <property type="match status" value="1"/>
</dbReference>
<dbReference type="InterPro" id="IPR020904">
    <property type="entry name" value="Sc_DH/Rdtase_CS"/>
</dbReference>
<evidence type="ECO:0008006" key="3">
    <source>
        <dbReference type="Google" id="ProtNLM"/>
    </source>
</evidence>
<protein>
    <recommendedName>
        <fullName evidence="3">3-oxoacyl-ACP reductase</fullName>
    </recommendedName>
</protein>
<sequence>MTKLTKLSRSVEGKVALITGSGSGMGRATSYVFAEAGAKVVVSDINEKQIEEVSSEINSSNGTCLKQILDVTNQENIKEVIANVIEEFGQLDILINNAGISIPTTIDDENYEASWDRTFDVLLKGQVNLIRAALPFIRESDCGRIVNISSTEGLGATPRISPYTSAKHGVIGLTRSLAAELGSQGITVNCICPGPINTAMTAAIPIEDKQIYARRRVPLKRYGEPEEVAHMTLSLCLPAASFVNGAVLPVDGGLSIKRA</sequence>
<name>A0A381SIQ4_9ZZZZ</name>
<accession>A0A381SIQ4</accession>
<dbReference type="InterPro" id="IPR036291">
    <property type="entry name" value="NAD(P)-bd_dom_sf"/>
</dbReference>
<dbReference type="CDD" id="cd05233">
    <property type="entry name" value="SDR_c"/>
    <property type="match status" value="1"/>
</dbReference>
<organism evidence="2">
    <name type="scientific">marine metagenome</name>
    <dbReference type="NCBI Taxonomy" id="408172"/>
    <lineage>
        <taxon>unclassified sequences</taxon>
        <taxon>metagenomes</taxon>
        <taxon>ecological metagenomes</taxon>
    </lineage>
</organism>